<evidence type="ECO:0000313" key="1">
    <source>
        <dbReference type="EMBL" id="KAF0891095.1"/>
    </source>
</evidence>
<proteinExistence type="predicted"/>
<dbReference type="EMBL" id="SPHZ02000011">
    <property type="protein sequence ID" value="KAF0891095.1"/>
    <property type="molecule type" value="Genomic_DNA"/>
</dbReference>
<reference evidence="1 2" key="1">
    <citation type="submission" date="2019-11" db="EMBL/GenBank/DDBJ databases">
        <title>Whole genome sequence of Oryza granulata.</title>
        <authorList>
            <person name="Li W."/>
        </authorList>
    </citation>
    <scope>NUCLEOTIDE SEQUENCE [LARGE SCALE GENOMIC DNA]</scope>
    <source>
        <strain evidence="2">cv. Menghai</strain>
        <tissue evidence="1">Leaf</tissue>
    </source>
</reference>
<dbReference type="Proteomes" id="UP000479710">
    <property type="component" value="Unassembled WGS sequence"/>
</dbReference>
<accession>A0A6G1BRW0</accession>
<protein>
    <submittedName>
        <fullName evidence="1">Uncharacterized protein</fullName>
    </submittedName>
</protein>
<name>A0A6G1BRW0_9ORYZ</name>
<comment type="caution">
    <text evidence="1">The sequence shown here is derived from an EMBL/GenBank/DDBJ whole genome shotgun (WGS) entry which is preliminary data.</text>
</comment>
<evidence type="ECO:0000313" key="2">
    <source>
        <dbReference type="Proteomes" id="UP000479710"/>
    </source>
</evidence>
<organism evidence="1 2">
    <name type="scientific">Oryza meyeriana var. granulata</name>
    <dbReference type="NCBI Taxonomy" id="110450"/>
    <lineage>
        <taxon>Eukaryota</taxon>
        <taxon>Viridiplantae</taxon>
        <taxon>Streptophyta</taxon>
        <taxon>Embryophyta</taxon>
        <taxon>Tracheophyta</taxon>
        <taxon>Spermatophyta</taxon>
        <taxon>Magnoliopsida</taxon>
        <taxon>Liliopsida</taxon>
        <taxon>Poales</taxon>
        <taxon>Poaceae</taxon>
        <taxon>BOP clade</taxon>
        <taxon>Oryzoideae</taxon>
        <taxon>Oryzeae</taxon>
        <taxon>Oryzinae</taxon>
        <taxon>Oryza</taxon>
        <taxon>Oryza meyeriana</taxon>
    </lineage>
</organism>
<sequence length="88" mass="9733">MDLPHPANPPTHGCVHQEAQAGRTIVHESPFNINYKFLVADNAPLDSARELWEAVSTDGGFGFLDNLTILRGKDEAMWSPASRMVDTR</sequence>
<keyword evidence="2" id="KW-1185">Reference proteome</keyword>
<dbReference type="OrthoDB" id="10535893at2759"/>
<gene>
    <name evidence="1" type="ORF">E2562_005176</name>
</gene>
<dbReference type="AlphaFoldDB" id="A0A6G1BRW0"/>